<reference evidence="10" key="1">
    <citation type="submission" date="2015-12" db="EMBL/GenBank/DDBJ databases">
        <authorList>
            <person name="Lauer A."/>
            <person name="Humrighouse B."/>
            <person name="Loparev V."/>
            <person name="Shewmaker P.L."/>
            <person name="Whitney A.M."/>
            <person name="McLaughlin R.W."/>
        </authorList>
    </citation>
    <scope>NUCLEOTIDE SEQUENCE [LARGE SCALE GENOMIC DNA]</scope>
    <source>
        <strain evidence="10">LMG 26678</strain>
    </source>
</reference>
<evidence type="ECO:0000256" key="1">
    <source>
        <dbReference type="ARBA" id="ARBA00009379"/>
    </source>
</evidence>
<name>A0A0U2XG28_9ENTE</name>
<evidence type="ECO:0000256" key="5">
    <source>
        <dbReference type="ARBA" id="ARBA00023048"/>
    </source>
</evidence>
<dbReference type="GO" id="GO:0031640">
    <property type="term" value="P:killing of cells of another organism"/>
    <property type="evidence" value="ECO:0007669"/>
    <property type="project" value="UniProtKB-UniRule"/>
</dbReference>
<dbReference type="EMBL" id="CP013655">
    <property type="protein sequence ID" value="ALS36284.1"/>
    <property type="molecule type" value="Genomic_DNA"/>
</dbReference>
<sequence>MTQFDDFDLDVAQTTNGVKPEPRITSKSLCTPGCVTGVLMGCALKTITCNCSVGIGKK</sequence>
<evidence type="ECO:0000313" key="9">
    <source>
        <dbReference type="EMBL" id="ALS36286.1"/>
    </source>
</evidence>
<comment type="PTM">
    <text evidence="6">Maturation of lantibiotics involves the enzymatic conversion of Thr, and Ser into dehydrated AA and the formation of thioether bonds with cysteine. This is followed by membrane translocation and cleavage of the modified precursor.</text>
</comment>
<dbReference type="KEGG" id="erx:ATZ35_03625"/>
<dbReference type="EMBL" id="CP013655">
    <property type="protein sequence ID" value="ALS36286.1"/>
    <property type="molecule type" value="Genomic_DNA"/>
</dbReference>
<dbReference type="KEGG" id="erx:ATZ35_03620"/>
<keyword evidence="5 6" id="KW-0078">Bacteriocin</keyword>
<proteinExistence type="inferred from homology"/>
<keyword evidence="4 6" id="KW-0044">Antibiotic</keyword>
<protein>
    <recommendedName>
        <fullName evidence="6">Lantibiotic</fullName>
    </recommendedName>
</protein>
<evidence type="ECO:0000256" key="2">
    <source>
        <dbReference type="ARBA" id="ARBA00022529"/>
    </source>
</evidence>
<dbReference type="GO" id="GO:0005102">
    <property type="term" value="F:signaling receptor binding"/>
    <property type="evidence" value="ECO:0007669"/>
    <property type="project" value="UniProtKB-KW"/>
</dbReference>
<dbReference type="InterPro" id="IPR006079">
    <property type="entry name" value="Lantibiotic_typ-A_Bacillales"/>
</dbReference>
<evidence type="ECO:0000256" key="4">
    <source>
        <dbReference type="ARBA" id="ARBA00023022"/>
    </source>
</evidence>
<dbReference type="EMBL" id="CP013655">
    <property type="protein sequence ID" value="ALS36285.1"/>
    <property type="molecule type" value="Genomic_DNA"/>
</dbReference>
<accession>A0A0U2XG28</accession>
<dbReference type="KEGG" id="erx:ATZ35_03630"/>
<keyword evidence="3 6" id="KW-0425">Lantibiotic</keyword>
<gene>
    <name evidence="7" type="ORF">ATZ35_03620</name>
    <name evidence="8" type="ORF">ATZ35_03625</name>
    <name evidence="9" type="ORF">ATZ35_03630</name>
</gene>
<reference evidence="8" key="2">
    <citation type="submission" date="2015-12" db="EMBL/GenBank/DDBJ databases">
        <authorList>
            <person name="Shamseldin A."/>
            <person name="Moawad H."/>
            <person name="Abd El-Rahim W.M."/>
            <person name="Sadowsky M.J."/>
        </authorList>
    </citation>
    <scope>NUCLEOTIDE SEQUENCE [LARGE SCALE GENOMIC DNA]</scope>
    <source>
        <strain evidence="8">LMG 26678</strain>
    </source>
</reference>
<evidence type="ECO:0000313" key="7">
    <source>
        <dbReference type="EMBL" id="ALS36284.1"/>
    </source>
</evidence>
<dbReference type="GO" id="GO:0005576">
    <property type="term" value="C:extracellular region"/>
    <property type="evidence" value="ECO:0007669"/>
    <property type="project" value="InterPro"/>
</dbReference>
<dbReference type="STRING" id="118060.ATZ35_03620"/>
<evidence type="ECO:0000256" key="3">
    <source>
        <dbReference type="ARBA" id="ARBA00022789"/>
    </source>
</evidence>
<evidence type="ECO:0000313" key="10">
    <source>
        <dbReference type="Proteomes" id="UP000067523"/>
    </source>
</evidence>
<dbReference type="NCBIfam" id="TIGR03731">
    <property type="entry name" value="lantibio_gallid"/>
    <property type="match status" value="1"/>
</dbReference>
<evidence type="ECO:0000256" key="6">
    <source>
        <dbReference type="RuleBase" id="RU362078"/>
    </source>
</evidence>
<dbReference type="Pfam" id="PF02052">
    <property type="entry name" value="Gallidermin"/>
    <property type="match status" value="1"/>
</dbReference>
<dbReference type="Proteomes" id="UP000067523">
    <property type="component" value="Chromosome"/>
</dbReference>
<organism evidence="8 10">
    <name type="scientific">Enterococcus rotai</name>
    <dbReference type="NCBI Taxonomy" id="118060"/>
    <lineage>
        <taxon>Bacteria</taxon>
        <taxon>Bacillati</taxon>
        <taxon>Bacillota</taxon>
        <taxon>Bacilli</taxon>
        <taxon>Lactobacillales</taxon>
        <taxon>Enterococcaceae</taxon>
        <taxon>Enterococcus</taxon>
    </lineage>
</organism>
<dbReference type="AlphaFoldDB" id="A0A0U2XG28"/>
<keyword evidence="2 6" id="KW-0929">Antimicrobial</keyword>
<evidence type="ECO:0000313" key="8">
    <source>
        <dbReference type="EMBL" id="ALS36285.1"/>
    </source>
</evidence>
<comment type="function">
    <text evidence="6">Lanthionine-containing peptide antibiotic (lantibiotic) active on Gram-positive bacteria. The bactericidal activity of lantibiotics is based on depolarization of energized bacterial cytoplasmic membranes, initiated by the formation of aqueous transmembrane pores.</text>
</comment>
<dbReference type="RefSeq" id="WP_016249978.1">
    <property type="nucleotide sequence ID" value="NZ_CP013655.1"/>
</dbReference>
<comment type="similarity">
    <text evidence="1 6">Belongs to the type A lantibiotic family.</text>
</comment>
<keyword evidence="10" id="KW-1185">Reference proteome</keyword>
<dbReference type="GO" id="GO:0042742">
    <property type="term" value="P:defense response to bacterium"/>
    <property type="evidence" value="ECO:0007669"/>
    <property type="project" value="UniProtKB-UniRule"/>
</dbReference>